<evidence type="ECO:0000256" key="4">
    <source>
        <dbReference type="ARBA" id="ARBA00023054"/>
    </source>
</evidence>
<keyword evidence="2" id="KW-0963">Cytoplasm</keyword>
<sequence>MLVCGRKHEVLQNLLVDSCVNLDLKKHSGPTPADDMAPQINTDYGNFTLDFKHGALLAPRVRIWEQRFAKSPAECKKTLIGLAKLRVPTVAPEQQPRRCPNSQTKTPRSPAPPRPAPQSVRNETLARHWLGSVRSPGGDKRAFGTVPVGTSRLRLLAVENPNAEPVRVAVGRPPPASKGFRVQHRRPSPAFLQPGERIFISITWTPLEGGKIRELITFIVNDVVKHQAVLLGTADQPVKRKRSLWDTIKKKSPSQHPRSKKRLPIIKNVNKTFQMPEKLDRGRSPLQSCENLEVNRASISPDGNSLYLSESQLSLSPITPIMQENQHVTCTPVSVRSTTYCALGTAACDELRKDIKETCTVTSLSGCFVERKLESPHNIVSSIETQTTNRRADQTRDCILL</sequence>
<dbReference type="EMBL" id="JAPFRF010000005">
    <property type="protein sequence ID" value="KAJ7332387.1"/>
    <property type="molecule type" value="Genomic_DNA"/>
</dbReference>
<dbReference type="GO" id="GO:0005516">
    <property type="term" value="F:calmodulin binding"/>
    <property type="evidence" value="ECO:0007669"/>
    <property type="project" value="UniProtKB-KW"/>
</dbReference>
<dbReference type="GO" id="GO:0000278">
    <property type="term" value="P:mitotic cell cycle"/>
    <property type="evidence" value="ECO:0007669"/>
    <property type="project" value="TreeGrafter"/>
</dbReference>
<dbReference type="OrthoDB" id="2148418at2759"/>
<dbReference type="AlphaFoldDB" id="A0A9Q1B2Y8"/>
<dbReference type="GO" id="GO:0051295">
    <property type="term" value="P:establishment of meiotic spindle localization"/>
    <property type="evidence" value="ECO:0007669"/>
    <property type="project" value="TreeGrafter"/>
</dbReference>
<comment type="caution">
    <text evidence="7">The sequence shown here is derived from an EMBL/GenBank/DDBJ whole genome shotgun (WGS) entry which is preliminary data.</text>
</comment>
<reference evidence="7" key="1">
    <citation type="journal article" date="2023" name="DNA Res.">
        <title>Chromosome-level genome assembly of Phrynocephalus forsythii using third-generation DNA sequencing and Hi-C analysis.</title>
        <authorList>
            <person name="Qi Y."/>
            <person name="Zhao W."/>
            <person name="Zhao Y."/>
            <person name="Niu C."/>
            <person name="Cao S."/>
            <person name="Zhang Y."/>
        </authorList>
    </citation>
    <scope>NUCLEOTIDE SEQUENCE</scope>
    <source>
        <tissue evidence="7">Muscle</tissue>
    </source>
</reference>
<feature type="region of interest" description="Disordered" evidence="5">
    <location>
        <begin position="90"/>
        <end position="123"/>
    </location>
</feature>
<accession>A0A9Q1B2Y8</accession>
<dbReference type="InterPro" id="IPR031549">
    <property type="entry name" value="ASH"/>
</dbReference>
<proteinExistence type="predicted"/>
<dbReference type="InterPro" id="IPR051185">
    <property type="entry name" value="ASPM"/>
</dbReference>
<organism evidence="7 8">
    <name type="scientific">Phrynocephalus forsythii</name>
    <dbReference type="NCBI Taxonomy" id="171643"/>
    <lineage>
        <taxon>Eukaryota</taxon>
        <taxon>Metazoa</taxon>
        <taxon>Chordata</taxon>
        <taxon>Craniata</taxon>
        <taxon>Vertebrata</taxon>
        <taxon>Euteleostomi</taxon>
        <taxon>Lepidosauria</taxon>
        <taxon>Squamata</taxon>
        <taxon>Bifurcata</taxon>
        <taxon>Unidentata</taxon>
        <taxon>Episquamata</taxon>
        <taxon>Toxicofera</taxon>
        <taxon>Iguania</taxon>
        <taxon>Acrodonta</taxon>
        <taxon>Agamidae</taxon>
        <taxon>Agaminae</taxon>
        <taxon>Phrynocephalus</taxon>
    </lineage>
</organism>
<comment type="subcellular location">
    <subcellularLocation>
        <location evidence="1">Cytoplasm</location>
    </subcellularLocation>
</comment>
<keyword evidence="8" id="KW-1185">Reference proteome</keyword>
<dbReference type="GO" id="GO:0000922">
    <property type="term" value="C:spindle pole"/>
    <property type="evidence" value="ECO:0007669"/>
    <property type="project" value="TreeGrafter"/>
</dbReference>
<gene>
    <name evidence="7" type="ORF">JRQ81_014567</name>
</gene>
<dbReference type="Pfam" id="PF15780">
    <property type="entry name" value="ASH"/>
    <property type="match status" value="1"/>
</dbReference>
<evidence type="ECO:0000313" key="8">
    <source>
        <dbReference type="Proteomes" id="UP001142489"/>
    </source>
</evidence>
<keyword evidence="3" id="KW-0112">Calmodulin-binding</keyword>
<dbReference type="InterPro" id="IPR013783">
    <property type="entry name" value="Ig-like_fold"/>
</dbReference>
<evidence type="ECO:0000313" key="7">
    <source>
        <dbReference type="EMBL" id="KAJ7332387.1"/>
    </source>
</evidence>
<keyword evidence="4" id="KW-0175">Coiled coil</keyword>
<dbReference type="PANTHER" id="PTHR22706:SF1">
    <property type="entry name" value="ASSEMBLY FACTOR FOR SPINDLE MICROTUBULES"/>
    <property type="match status" value="1"/>
</dbReference>
<evidence type="ECO:0000256" key="1">
    <source>
        <dbReference type="ARBA" id="ARBA00004496"/>
    </source>
</evidence>
<feature type="domain" description="Abnormal spindle-like microcephaly-associated protein ASH" evidence="6">
    <location>
        <begin position="142"/>
        <end position="228"/>
    </location>
</feature>
<dbReference type="GO" id="GO:0005737">
    <property type="term" value="C:cytoplasm"/>
    <property type="evidence" value="ECO:0007669"/>
    <property type="project" value="UniProtKB-SubCell"/>
</dbReference>
<evidence type="ECO:0000256" key="3">
    <source>
        <dbReference type="ARBA" id="ARBA00022860"/>
    </source>
</evidence>
<dbReference type="GO" id="GO:0007051">
    <property type="term" value="P:spindle organization"/>
    <property type="evidence" value="ECO:0007669"/>
    <property type="project" value="TreeGrafter"/>
</dbReference>
<protein>
    <recommendedName>
        <fullName evidence="6">Abnormal spindle-like microcephaly-associated protein ASH domain-containing protein</fullName>
    </recommendedName>
</protein>
<evidence type="ECO:0000256" key="5">
    <source>
        <dbReference type="SAM" id="MobiDB-lite"/>
    </source>
</evidence>
<dbReference type="Proteomes" id="UP001142489">
    <property type="component" value="Unassembled WGS sequence"/>
</dbReference>
<evidence type="ECO:0000256" key="2">
    <source>
        <dbReference type="ARBA" id="ARBA00022490"/>
    </source>
</evidence>
<dbReference type="Gene3D" id="2.60.40.10">
    <property type="entry name" value="Immunoglobulins"/>
    <property type="match status" value="1"/>
</dbReference>
<name>A0A9Q1B2Y8_9SAUR</name>
<evidence type="ECO:0000259" key="6">
    <source>
        <dbReference type="Pfam" id="PF15780"/>
    </source>
</evidence>
<dbReference type="PANTHER" id="PTHR22706">
    <property type="entry name" value="ASSEMBLY FACTOR FOR SPINDLE MICROTUBULES"/>
    <property type="match status" value="1"/>
</dbReference>